<sequence>KYIVLAVCQIVHCASGLSFLIAVCLIRQRPLIYSDLSPEENERYNADIQATNILLQRLSKDIYTLINHYTDAKDIWDNLKMLLEGSELTKEDRESQLFVTTVKLNRGLRDSNYDQLYAYLKQHKAHANENKMMLGRFTQHIVDPLTLMSNISHHQYYSQSSTTPPSTYVQLHFADNTQLDSGLSLTDSLIENLTNTLALLTQSYKTYLPQTNNQLRTSLNTRNQAMVQNGRVVVQNVKGRQTRGQRNNAWGVDVDELPVQDLTLNVDNAFQADDCDAFDSDVDEAPTAQTMFMKNLSSVNPVYDKVGPSYDSDILSEVHDHDHYQDAVCEHHEVHEMHEDVQLNYVVDSHADYTSDSNMIPYDQYVKDNALPIIQSNVSFVPNDAYMMILNDTHEQPAQHVSVTTQNNVVDQSLTAELATYKEQVELYKRRAKFELTDGEQKIDEQLRIVSLIKENKYLEELLDMKALKEKVEDKLYKQDRSLQTVHMLCKPKPYYNEQSKDTLKIAEITRKKMNEKIKDPECVKKKVKIAPHDYSKENYLATFTQQTQLTPEQIFWSKDLIKIKAEALKEQTPASIPIKALTMYPPNTPATLVPRTESERHVLSSRSRNDTHTDDADINFVNDKKPMAEVDRNTTPESTDMSHRGGEIDQNADAKKFNQDAPSPSKSLTTPETQPPVIPHDVKEDNHDIEVSHMGNDLLFGMPIQEVASDQSLSMDSTHTIVHPDHQISQHNIKWAKDHPLENIICQLARPVSTRLQLHEQSFFCYYDAFLTCVEPRTYKDALNQSCWIEVMQEELNEFERLEVWELVPRPGKVMLITLKWIYKVKLDELGGILKNKARLVAHGYHQEEGIDFEESFALVARLEAIRIFLAYAAPKNMVVYQMDVKTAFLNGLQISRSPKGIFINQSKYAFESLKKYGFESCDQVETPMVEKSKLDEDKKGKAVDPSHCREHIDIRYHFIKEHVENEVIKLYFINTEYQLADVFTKALGRERIEFLINKLGMRSFTLDTLKQLTDEVDE</sequence>
<dbReference type="Pfam" id="PF07727">
    <property type="entry name" value="RVT_2"/>
    <property type="match status" value="1"/>
</dbReference>
<evidence type="ECO:0000313" key="3">
    <source>
        <dbReference type="EMBL" id="GEU52846.1"/>
    </source>
</evidence>
<dbReference type="EMBL" id="BKCJ010003079">
    <property type="protein sequence ID" value="GEU52846.1"/>
    <property type="molecule type" value="Genomic_DNA"/>
</dbReference>
<dbReference type="InterPro" id="IPR013103">
    <property type="entry name" value="RVT_2"/>
</dbReference>
<proteinExistence type="predicted"/>
<dbReference type="AlphaFoldDB" id="A0A6L2KU59"/>
<accession>A0A6L2KU59</accession>
<gene>
    <name evidence="3" type="ORF">Tci_024824</name>
</gene>
<feature type="compositionally biased region" description="Basic and acidic residues" evidence="1">
    <location>
        <begin position="623"/>
        <end position="659"/>
    </location>
</feature>
<feature type="compositionally biased region" description="Basic and acidic residues" evidence="1">
    <location>
        <begin position="597"/>
        <end position="616"/>
    </location>
</feature>
<feature type="domain" description="Reverse transcriptase Ty1/copia-type" evidence="2">
    <location>
        <begin position="804"/>
        <end position="894"/>
    </location>
</feature>
<evidence type="ECO:0000259" key="2">
    <source>
        <dbReference type="Pfam" id="PF07727"/>
    </source>
</evidence>
<reference evidence="3" key="1">
    <citation type="journal article" date="2019" name="Sci. Rep.">
        <title>Draft genome of Tanacetum cinerariifolium, the natural source of mosquito coil.</title>
        <authorList>
            <person name="Yamashiro T."/>
            <person name="Shiraishi A."/>
            <person name="Satake H."/>
            <person name="Nakayama K."/>
        </authorList>
    </citation>
    <scope>NUCLEOTIDE SEQUENCE</scope>
</reference>
<comment type="caution">
    <text evidence="3">The sequence shown here is derived from an EMBL/GenBank/DDBJ whole genome shotgun (WGS) entry which is preliminary data.</text>
</comment>
<feature type="region of interest" description="Disordered" evidence="1">
    <location>
        <begin position="588"/>
        <end position="680"/>
    </location>
</feature>
<feature type="compositionally biased region" description="Polar residues" evidence="1">
    <location>
        <begin position="661"/>
        <end position="673"/>
    </location>
</feature>
<name>A0A6L2KU59_TANCI</name>
<organism evidence="3">
    <name type="scientific">Tanacetum cinerariifolium</name>
    <name type="common">Dalmatian daisy</name>
    <name type="synonym">Chrysanthemum cinerariifolium</name>
    <dbReference type="NCBI Taxonomy" id="118510"/>
    <lineage>
        <taxon>Eukaryota</taxon>
        <taxon>Viridiplantae</taxon>
        <taxon>Streptophyta</taxon>
        <taxon>Embryophyta</taxon>
        <taxon>Tracheophyta</taxon>
        <taxon>Spermatophyta</taxon>
        <taxon>Magnoliopsida</taxon>
        <taxon>eudicotyledons</taxon>
        <taxon>Gunneridae</taxon>
        <taxon>Pentapetalae</taxon>
        <taxon>asterids</taxon>
        <taxon>campanulids</taxon>
        <taxon>Asterales</taxon>
        <taxon>Asteraceae</taxon>
        <taxon>Asteroideae</taxon>
        <taxon>Anthemideae</taxon>
        <taxon>Anthemidinae</taxon>
        <taxon>Tanacetum</taxon>
    </lineage>
</organism>
<dbReference type="CDD" id="cd09272">
    <property type="entry name" value="RNase_HI_RT_Ty1"/>
    <property type="match status" value="1"/>
</dbReference>
<protein>
    <submittedName>
        <fullName evidence="3">Retrovirus-related Pol polyprotein from transposon TNT 1-94</fullName>
    </submittedName>
</protein>
<evidence type="ECO:0000256" key="1">
    <source>
        <dbReference type="SAM" id="MobiDB-lite"/>
    </source>
</evidence>
<feature type="non-terminal residue" evidence="3">
    <location>
        <position position="1"/>
    </location>
</feature>